<keyword evidence="3" id="KW-1185">Reference proteome</keyword>
<gene>
    <name evidence="2" type="ORF">EVAR_66753_1</name>
</gene>
<feature type="region of interest" description="Disordered" evidence="1">
    <location>
        <begin position="43"/>
        <end position="88"/>
    </location>
</feature>
<evidence type="ECO:0000313" key="2">
    <source>
        <dbReference type="EMBL" id="GBP83202.1"/>
    </source>
</evidence>
<evidence type="ECO:0000313" key="3">
    <source>
        <dbReference type="Proteomes" id="UP000299102"/>
    </source>
</evidence>
<accession>A0A4C1Z7A9</accession>
<protein>
    <submittedName>
        <fullName evidence="2">Uncharacterized protein</fullName>
    </submittedName>
</protein>
<dbReference type="EMBL" id="BGZK01001609">
    <property type="protein sequence ID" value="GBP83202.1"/>
    <property type="molecule type" value="Genomic_DNA"/>
</dbReference>
<name>A0A4C1Z7A9_EUMVA</name>
<comment type="caution">
    <text evidence="2">The sequence shown here is derived from an EMBL/GenBank/DDBJ whole genome shotgun (WGS) entry which is preliminary data.</text>
</comment>
<organism evidence="2 3">
    <name type="scientific">Eumeta variegata</name>
    <name type="common">Bagworm moth</name>
    <name type="synonym">Eumeta japonica</name>
    <dbReference type="NCBI Taxonomy" id="151549"/>
    <lineage>
        <taxon>Eukaryota</taxon>
        <taxon>Metazoa</taxon>
        <taxon>Ecdysozoa</taxon>
        <taxon>Arthropoda</taxon>
        <taxon>Hexapoda</taxon>
        <taxon>Insecta</taxon>
        <taxon>Pterygota</taxon>
        <taxon>Neoptera</taxon>
        <taxon>Endopterygota</taxon>
        <taxon>Lepidoptera</taxon>
        <taxon>Glossata</taxon>
        <taxon>Ditrysia</taxon>
        <taxon>Tineoidea</taxon>
        <taxon>Psychidae</taxon>
        <taxon>Oiketicinae</taxon>
        <taxon>Eumeta</taxon>
    </lineage>
</organism>
<dbReference type="AlphaFoldDB" id="A0A4C1Z7A9"/>
<reference evidence="2 3" key="1">
    <citation type="journal article" date="2019" name="Commun. Biol.">
        <title>The bagworm genome reveals a unique fibroin gene that provides high tensile strength.</title>
        <authorList>
            <person name="Kono N."/>
            <person name="Nakamura H."/>
            <person name="Ohtoshi R."/>
            <person name="Tomita M."/>
            <person name="Numata K."/>
            <person name="Arakawa K."/>
        </authorList>
    </citation>
    <scope>NUCLEOTIDE SEQUENCE [LARGE SCALE GENOMIC DNA]</scope>
</reference>
<proteinExistence type="predicted"/>
<feature type="compositionally biased region" description="Basic and acidic residues" evidence="1">
    <location>
        <begin position="79"/>
        <end position="88"/>
    </location>
</feature>
<dbReference type="Proteomes" id="UP000299102">
    <property type="component" value="Unassembled WGS sequence"/>
</dbReference>
<sequence length="88" mass="9411">MAKELVAKVLTVSPGSLALRAKFPFDISTGYKKVPARSTPALYGHAPSPHTFPARPSRPARTQRARNAGPLSNPTDVASHSDRFSVIS</sequence>
<evidence type="ECO:0000256" key="1">
    <source>
        <dbReference type="SAM" id="MobiDB-lite"/>
    </source>
</evidence>